<reference evidence="2 3" key="1">
    <citation type="journal article" date="2006" name="PLoS Genet.">
        <title>Secrets of soil survival revealed by the genome sequence of Arthrobacter aurescens TC1.</title>
        <authorList>
            <person name="Mongodin E.F."/>
            <person name="Shapir N."/>
            <person name="Daugherty S.C."/>
            <person name="DeBoy R.T."/>
            <person name="Emerson J.B."/>
            <person name="Shvartzbeyn A."/>
            <person name="Radune D."/>
            <person name="Vamathevan J."/>
            <person name="Riggs F."/>
            <person name="Grinberg V."/>
            <person name="Khouri H."/>
            <person name="Wackett L.P."/>
            <person name="Nelson K.E."/>
            <person name="Sadowsky M.J."/>
        </authorList>
    </citation>
    <scope>NUCLEOTIDE SEQUENCE [LARGE SCALE GENOMIC DNA]</scope>
    <source>
        <strain evidence="2 3">TC1</strain>
    </source>
</reference>
<dbReference type="AlphaFoldDB" id="A1R3V7"/>
<dbReference type="HOGENOM" id="CLU_1173541_0_0_11"/>
<keyword evidence="3" id="KW-1185">Reference proteome</keyword>
<dbReference type="Proteomes" id="UP000000637">
    <property type="component" value="Chromosome"/>
</dbReference>
<accession>A1R3V7</accession>
<dbReference type="Pfam" id="PF04854">
    <property type="entry name" value="DUF624"/>
    <property type="match status" value="1"/>
</dbReference>
<feature type="transmembrane region" description="Helical" evidence="1">
    <location>
        <begin position="92"/>
        <end position="113"/>
    </location>
</feature>
<protein>
    <submittedName>
        <fullName evidence="2">Integral membrane protein</fullName>
    </submittedName>
</protein>
<feature type="transmembrane region" description="Helical" evidence="1">
    <location>
        <begin position="184"/>
        <end position="211"/>
    </location>
</feature>
<dbReference type="STRING" id="290340.AAur_1132"/>
<name>A1R3V7_PAEAT</name>
<organism evidence="2 3">
    <name type="scientific">Paenarthrobacter aurescens (strain TC1)</name>
    <dbReference type="NCBI Taxonomy" id="290340"/>
    <lineage>
        <taxon>Bacteria</taxon>
        <taxon>Bacillati</taxon>
        <taxon>Actinomycetota</taxon>
        <taxon>Actinomycetes</taxon>
        <taxon>Micrococcales</taxon>
        <taxon>Micrococcaceae</taxon>
        <taxon>Paenarthrobacter</taxon>
    </lineage>
</organism>
<evidence type="ECO:0000256" key="1">
    <source>
        <dbReference type="SAM" id="Phobius"/>
    </source>
</evidence>
<gene>
    <name evidence="2" type="ordered locus">AAur_1132</name>
</gene>
<keyword evidence="1" id="KW-0472">Membrane</keyword>
<dbReference type="EMBL" id="CP000474">
    <property type="protein sequence ID" value="ABM10263.1"/>
    <property type="molecule type" value="Genomic_DNA"/>
</dbReference>
<evidence type="ECO:0000313" key="3">
    <source>
        <dbReference type="Proteomes" id="UP000000637"/>
    </source>
</evidence>
<dbReference type="KEGG" id="aau:AAur_1132"/>
<feature type="transmembrane region" description="Helical" evidence="1">
    <location>
        <begin position="20"/>
        <end position="42"/>
    </location>
</feature>
<dbReference type="OrthoDB" id="4946717at2"/>
<feature type="transmembrane region" description="Helical" evidence="1">
    <location>
        <begin position="48"/>
        <end position="71"/>
    </location>
</feature>
<keyword evidence="1" id="KW-0812">Transmembrane</keyword>
<evidence type="ECO:0000313" key="2">
    <source>
        <dbReference type="EMBL" id="ABM10263.1"/>
    </source>
</evidence>
<keyword evidence="1" id="KW-1133">Transmembrane helix</keyword>
<proteinExistence type="predicted"/>
<feature type="transmembrane region" description="Helical" evidence="1">
    <location>
        <begin position="133"/>
        <end position="153"/>
    </location>
</feature>
<dbReference type="InterPro" id="IPR006938">
    <property type="entry name" value="DUF624"/>
</dbReference>
<sequence>MAGRKAEYGSGPLFKAAGTVYGVMVGSTLLVLANVLVVPLLLGVGPLALLGFMLLGPSVVASCYAFNRLLAGEDSGVFQDFLKSYRSNFGQAVAVWLPYMLFLGIIAFNLSVLPGSASPGSGEADPVQLAARVGLVGLALMVCTAAMNAMLLLSRFTFRTRDIYRLSVYTLGAQRRVSLGNAGILFVTAFVLVMTTAWLILFVAGLVVYLACLNSRTLLASVEARFTVAAGPSEGG</sequence>